<evidence type="ECO:0000313" key="2">
    <source>
        <dbReference type="Proteomes" id="UP001056120"/>
    </source>
</evidence>
<sequence length="908" mass="102525">MELLSSPSLSSYCSFTCTQSTSTSKQYSPSFVRISNRKSQFSVGVKLTSERLQSSSFIVEAVVGDATAVPNDSTTDPELVNEQVYPRVNSENGDDSGDLKMVKICDKLIEVFMVDKPNPVDWRRLLAFSKEWDTIRPHFFERCQERADKEDDPGMKHKLLRLGRKLKEVDEDVQRHNELLQVVQNAPFEIGDIVARRRKDFTKEFFMHLHAVAESYHDNEVEQNAIAKIGNTCLAAVQAYDTATESIDAINAAELKFQDIINSPSVDAACRKIDNLAEKNQLDSALVLMITKAWSAAKETNMMKDEVKDILYHLYMTARGNLQRLMPKEVRIVKYLLTIEDPERLLSALNDAFTPGDELEGKDFDNLYTTPEKLHTWIKAVVNAYHFSREGTLIKEARDLMNPKIIQKMEEMEKLIRDKKLKSGFENLGTMTRKTSTCSFCENTNLSSICAACVNYRLNSYGTNLTSLKNRRDSLYSKLSEVLVAKSKADDQLSWRVLQHEKLATLREKLHFRKEQLAKDKAKVEKMASDLKVRYELLESAMNVLERNRKEQLEKYYPNLICTQSLGHMAITSERLHKQSVVIKQICKLFPQRKVIIDGDRKDGSSGQYDQICNARLPRGLDPHSVPSDELAASLGYMVQLLNLIVHNVGAPALHNSGFAGSCSRIWQRDSYWDARPSSRSNEYPLFIPRQNFCTTGVETSWSDKSSSNFGVASMESERKHRLDSSSSNSFNYTSASPHSIETHMDLQKGISLLKKSVANVTAYCYNSLCLEVPPEASTFEAFSRLLTMLSSSKEVRTAVSLKMACSRSSKQVQQLNYSVWNVNSAISSSTLLESAHTSASMRSTRDKSLSSSAASYLYAADVADNGKNETLTEGWDLVEHPTLPPPPSQIEDVEHWTRAMFIDATKK</sequence>
<dbReference type="EMBL" id="CM042044">
    <property type="protein sequence ID" value="KAI3686024.1"/>
    <property type="molecule type" value="Genomic_DNA"/>
</dbReference>
<dbReference type="Proteomes" id="UP001056120">
    <property type="component" value="Linkage Group LG27"/>
</dbReference>
<proteinExistence type="predicted"/>
<reference evidence="2" key="1">
    <citation type="journal article" date="2022" name="Mol. Ecol. Resour.">
        <title>The genomes of chicory, endive, great burdock and yacon provide insights into Asteraceae palaeo-polyploidization history and plant inulin production.</title>
        <authorList>
            <person name="Fan W."/>
            <person name="Wang S."/>
            <person name="Wang H."/>
            <person name="Wang A."/>
            <person name="Jiang F."/>
            <person name="Liu H."/>
            <person name="Zhao H."/>
            <person name="Xu D."/>
            <person name="Zhang Y."/>
        </authorList>
    </citation>
    <scope>NUCLEOTIDE SEQUENCE [LARGE SCALE GENOMIC DNA]</scope>
    <source>
        <strain evidence="2">cv. Yunnan</strain>
    </source>
</reference>
<gene>
    <name evidence="1" type="ORF">L1987_79693</name>
</gene>
<name>A0ACB8YJV2_9ASTR</name>
<reference evidence="1 2" key="2">
    <citation type="journal article" date="2022" name="Mol. Ecol. Resour.">
        <title>The genomes of chicory, endive, great burdock and yacon provide insights into Asteraceae paleo-polyploidization history and plant inulin production.</title>
        <authorList>
            <person name="Fan W."/>
            <person name="Wang S."/>
            <person name="Wang H."/>
            <person name="Wang A."/>
            <person name="Jiang F."/>
            <person name="Liu H."/>
            <person name="Zhao H."/>
            <person name="Xu D."/>
            <person name="Zhang Y."/>
        </authorList>
    </citation>
    <scope>NUCLEOTIDE SEQUENCE [LARGE SCALE GENOMIC DNA]</scope>
    <source>
        <strain evidence="2">cv. Yunnan</strain>
        <tissue evidence="1">Leaves</tissue>
    </source>
</reference>
<keyword evidence="2" id="KW-1185">Reference proteome</keyword>
<organism evidence="1 2">
    <name type="scientific">Smallanthus sonchifolius</name>
    <dbReference type="NCBI Taxonomy" id="185202"/>
    <lineage>
        <taxon>Eukaryota</taxon>
        <taxon>Viridiplantae</taxon>
        <taxon>Streptophyta</taxon>
        <taxon>Embryophyta</taxon>
        <taxon>Tracheophyta</taxon>
        <taxon>Spermatophyta</taxon>
        <taxon>Magnoliopsida</taxon>
        <taxon>eudicotyledons</taxon>
        <taxon>Gunneridae</taxon>
        <taxon>Pentapetalae</taxon>
        <taxon>asterids</taxon>
        <taxon>campanulids</taxon>
        <taxon>Asterales</taxon>
        <taxon>Asteraceae</taxon>
        <taxon>Asteroideae</taxon>
        <taxon>Heliantheae alliance</taxon>
        <taxon>Millerieae</taxon>
        <taxon>Smallanthus</taxon>
    </lineage>
</organism>
<evidence type="ECO:0000313" key="1">
    <source>
        <dbReference type="EMBL" id="KAI3686024.1"/>
    </source>
</evidence>
<protein>
    <submittedName>
        <fullName evidence="1">Uncharacterized protein</fullName>
    </submittedName>
</protein>
<comment type="caution">
    <text evidence="1">The sequence shown here is derived from an EMBL/GenBank/DDBJ whole genome shotgun (WGS) entry which is preliminary data.</text>
</comment>
<accession>A0ACB8YJV2</accession>